<dbReference type="AlphaFoldDB" id="D0A429"/>
<evidence type="ECO:0000259" key="4">
    <source>
        <dbReference type="PROSITE" id="PS51194"/>
    </source>
</evidence>
<dbReference type="PROSITE" id="PS51194">
    <property type="entry name" value="HELICASE_CTER"/>
    <property type="match status" value="1"/>
</dbReference>
<dbReference type="OrthoDB" id="10253254at2759"/>
<dbReference type="InterPro" id="IPR011545">
    <property type="entry name" value="DEAD/DEAH_box_helicase_dom"/>
</dbReference>
<dbReference type="Pfam" id="PF00270">
    <property type="entry name" value="DEAD"/>
    <property type="match status" value="1"/>
</dbReference>
<dbReference type="InterPro" id="IPR048333">
    <property type="entry name" value="HA2_WH"/>
</dbReference>
<feature type="domain" description="Helicase C-terminal" evidence="4">
    <location>
        <begin position="270"/>
        <end position="449"/>
    </location>
</feature>
<dbReference type="InterPro" id="IPR007502">
    <property type="entry name" value="Helicase-assoc_dom"/>
</dbReference>
<dbReference type="GeneID" id="23864294"/>
<dbReference type="SUPFAM" id="SSF52540">
    <property type="entry name" value="P-loop containing nucleoside triphosphate hydrolases"/>
    <property type="match status" value="1"/>
</dbReference>
<dbReference type="GO" id="GO:0004386">
    <property type="term" value="F:helicase activity"/>
    <property type="evidence" value="ECO:0007669"/>
    <property type="project" value="UniProtKB-KW"/>
</dbReference>
<name>D0A429_TRYB9</name>
<dbReference type="SMART" id="SM00490">
    <property type="entry name" value="HELICc"/>
    <property type="match status" value="1"/>
</dbReference>
<organism evidence="5 6">
    <name type="scientific">Trypanosoma brucei gambiense (strain MHOM/CI/86/DAL972)</name>
    <dbReference type="NCBI Taxonomy" id="679716"/>
    <lineage>
        <taxon>Eukaryota</taxon>
        <taxon>Discoba</taxon>
        <taxon>Euglenozoa</taxon>
        <taxon>Kinetoplastea</taxon>
        <taxon>Metakinetoplastina</taxon>
        <taxon>Trypanosomatida</taxon>
        <taxon>Trypanosomatidae</taxon>
        <taxon>Trypanosoma</taxon>
    </lineage>
</organism>
<dbReference type="SMART" id="SM00487">
    <property type="entry name" value="DEXDc"/>
    <property type="match status" value="1"/>
</dbReference>
<sequence length="754" mass="83856">MLSDGALCGLLNSGACMRASAFSNSFPSPFFLLFFPALRYTSPSLILFSFVNVVALIRVLPPFRYMLNERRPQVHLPVTEARAAIVRMIRRHNAVVIVGETGSGKTTQIPQYVWDDIVSKGDGGIVGCTQPRRVAAVSIARHVAQQRGGKVGGEVAYAVRFDDTCTKNTKIKFMTDGILLREIQTDPDLTHYRCLILDEAHERTLHGDVLFGLLKDIARRRKNTLSIVIMSATLNEEHFSKFWWDAPVGVIHGRTFPVTIYHTVEPQADYVEAAVSALLQIHQREEPGDVLCFLTGREEIEDAKRMLEQRMKLLPNDIGDFVVLPLYSAMPYEQQLVVFDPAPPGKRKIIIATNIAETSITVEGIKYVVDSGVVKAKHYNSKTGMEVLAEVDVSRAQATQRAGRAGRVAAGKCFRLYTAQAFESLHENTVPEIQRCSLISVVLQMKSLNIDRIADFEFMDAPNPHALTKAEETLMLLNALDSEGCVTPLGKRLTDFPIEPAAAMVLLAGKALGVEREAVIAIAMTSTENLFVTSRDIKERADRCKGAFAKSAGDHATLVSIYQAFKHSPKDQRKLWCETNAISYRQMLKVQDVITQLMAILAEGDDEELLATLVPKSVRQALSHKATDESCAVVSGSNDDNTVTNGYDHQWEPGANGRSSGLKFRDFELLRRALCCGYFLNVAFYNAKIGNFQTVVGQQVVHIHPSSVLFTLRRKPALVLFNSVVRTTRRYMQNVSVVQEAWLRETSSFSRMML</sequence>
<dbReference type="VEuPathDB" id="TriTrypDB:Tbg972.10.11170"/>
<dbReference type="RefSeq" id="XP_011778287.1">
    <property type="nucleotide sequence ID" value="XM_011779985.1"/>
</dbReference>
<dbReference type="PROSITE" id="PS51192">
    <property type="entry name" value="HELICASE_ATP_BIND_1"/>
    <property type="match status" value="1"/>
</dbReference>
<dbReference type="InterPro" id="IPR027417">
    <property type="entry name" value="P-loop_NTPase"/>
</dbReference>
<dbReference type="EMBL" id="FN554973">
    <property type="protein sequence ID" value="CBH16023.1"/>
    <property type="molecule type" value="Genomic_DNA"/>
</dbReference>
<dbReference type="GO" id="GO:0005524">
    <property type="term" value="F:ATP binding"/>
    <property type="evidence" value="ECO:0007669"/>
    <property type="project" value="UniProtKB-KW"/>
</dbReference>
<dbReference type="Pfam" id="PF04408">
    <property type="entry name" value="WHD_HA2"/>
    <property type="match status" value="1"/>
</dbReference>
<dbReference type="CDD" id="cd17917">
    <property type="entry name" value="DEXHc_RHA-like"/>
    <property type="match status" value="1"/>
</dbReference>
<evidence type="ECO:0000256" key="2">
    <source>
        <dbReference type="ARBA" id="ARBA00022840"/>
    </source>
</evidence>
<dbReference type="Pfam" id="PF07717">
    <property type="entry name" value="OB_NTP_bind"/>
    <property type="match status" value="1"/>
</dbReference>
<keyword evidence="2" id="KW-0067">ATP-binding</keyword>
<dbReference type="Gene3D" id="1.20.120.1080">
    <property type="match status" value="1"/>
</dbReference>
<dbReference type="FunFam" id="3.40.50.300:FF:000767">
    <property type="entry name" value="Putative ATP-dependent RNA helicase DHX35"/>
    <property type="match status" value="1"/>
</dbReference>
<evidence type="ECO:0000259" key="3">
    <source>
        <dbReference type="PROSITE" id="PS51192"/>
    </source>
</evidence>
<feature type="domain" description="Helicase ATP-binding" evidence="3">
    <location>
        <begin position="86"/>
        <end position="252"/>
    </location>
</feature>
<dbReference type="Pfam" id="PF21010">
    <property type="entry name" value="HA2_C"/>
    <property type="match status" value="1"/>
</dbReference>
<dbReference type="FunFam" id="3.40.50.300:FF:002840">
    <property type="entry name" value="Pre-mRNA splicing factor ATP-dependent RNA helicase, putative"/>
    <property type="match status" value="1"/>
</dbReference>
<dbReference type="Pfam" id="PF00271">
    <property type="entry name" value="Helicase_C"/>
    <property type="match status" value="1"/>
</dbReference>
<gene>
    <name evidence="5" type="ORF">TbgDal_X11170</name>
</gene>
<evidence type="ECO:0000256" key="1">
    <source>
        <dbReference type="ARBA" id="ARBA00022741"/>
    </source>
</evidence>
<keyword evidence="5" id="KW-0347">Helicase</keyword>
<dbReference type="PANTHER" id="PTHR18934">
    <property type="entry name" value="ATP-DEPENDENT RNA HELICASE"/>
    <property type="match status" value="1"/>
</dbReference>
<dbReference type="Gene3D" id="3.40.50.300">
    <property type="entry name" value="P-loop containing nucleotide triphosphate hydrolases"/>
    <property type="match status" value="2"/>
</dbReference>
<protein>
    <submittedName>
        <fullName evidence="5">Pre-mRNA splicing factor ATP-dependent RNA helicase, putative</fullName>
    </submittedName>
</protein>
<dbReference type="FunFam" id="1.20.120.1080:FF:000078">
    <property type="entry name" value="Pre-mRNA splicing factor ATP-dependent RNA helicase, putative"/>
    <property type="match status" value="1"/>
</dbReference>
<dbReference type="SMART" id="SM00847">
    <property type="entry name" value="HA2"/>
    <property type="match status" value="1"/>
</dbReference>
<keyword evidence="5" id="KW-0378">Hydrolase</keyword>
<evidence type="ECO:0000313" key="5">
    <source>
        <dbReference type="EMBL" id="CBH16023.1"/>
    </source>
</evidence>
<evidence type="ECO:0000313" key="6">
    <source>
        <dbReference type="Proteomes" id="UP000002316"/>
    </source>
</evidence>
<dbReference type="CDD" id="cd18791">
    <property type="entry name" value="SF2_C_RHA"/>
    <property type="match status" value="1"/>
</dbReference>
<keyword evidence="1" id="KW-0547">Nucleotide-binding</keyword>
<accession>D0A429</accession>
<dbReference type="GO" id="GO:0003723">
    <property type="term" value="F:RNA binding"/>
    <property type="evidence" value="ECO:0007669"/>
    <property type="project" value="TreeGrafter"/>
</dbReference>
<proteinExistence type="predicted"/>
<dbReference type="InterPro" id="IPR001650">
    <property type="entry name" value="Helicase_C-like"/>
</dbReference>
<dbReference type="PANTHER" id="PTHR18934:SF272">
    <property type="entry name" value="SPLICING FACTOR ATP-DEPENDENT RNA HELICASE, PUTATIVE-RELATED"/>
    <property type="match status" value="1"/>
</dbReference>
<dbReference type="Proteomes" id="UP000002316">
    <property type="component" value="Chromosome 10"/>
</dbReference>
<dbReference type="InterPro" id="IPR011709">
    <property type="entry name" value="DEAD-box_helicase_OB_fold"/>
</dbReference>
<dbReference type="KEGG" id="tbg:TbgDal_X11170"/>
<dbReference type="InterPro" id="IPR014001">
    <property type="entry name" value="Helicase_ATP-bd"/>
</dbReference>
<reference evidence="6" key="1">
    <citation type="journal article" date="2010" name="PLoS Negl. Trop. Dis.">
        <title>The genome sequence of Trypanosoma brucei gambiense, causative agent of chronic human african trypanosomiasis.</title>
        <authorList>
            <person name="Jackson A.P."/>
            <person name="Sanders M."/>
            <person name="Berry A."/>
            <person name="McQuillan J."/>
            <person name="Aslett M.A."/>
            <person name="Quail M.A."/>
            <person name="Chukualim B."/>
            <person name="Capewell P."/>
            <person name="MacLeod A."/>
            <person name="Melville S.E."/>
            <person name="Gibson W."/>
            <person name="Barry J.D."/>
            <person name="Berriman M."/>
            <person name="Hertz-Fowler C."/>
        </authorList>
    </citation>
    <scope>NUCLEOTIDE SEQUENCE [LARGE SCALE GENOMIC DNA]</scope>
    <source>
        <strain evidence="6">MHOM/CI/86/DAL972</strain>
    </source>
</reference>